<dbReference type="Proteomes" id="UP000315388">
    <property type="component" value="Unassembled WGS sequence"/>
</dbReference>
<keyword evidence="7 11" id="KW-0862">Zinc</keyword>
<accession>A0A502BT95</accession>
<evidence type="ECO:0000256" key="11">
    <source>
        <dbReference type="RuleBase" id="RU364037"/>
    </source>
</evidence>
<keyword evidence="6 11" id="KW-0479">Metal-binding</keyword>
<evidence type="ECO:0000313" key="13">
    <source>
        <dbReference type="EMBL" id="TPF76223.1"/>
    </source>
</evidence>
<dbReference type="InterPro" id="IPR036388">
    <property type="entry name" value="WH-like_DNA-bd_sf"/>
</dbReference>
<comment type="caution">
    <text evidence="13">The sequence shown here is derived from an EMBL/GenBank/DDBJ whole genome shotgun (WGS) entry which is preliminary data.</text>
</comment>
<dbReference type="GO" id="GO:1900376">
    <property type="term" value="P:regulation of secondary metabolite biosynthetic process"/>
    <property type="evidence" value="ECO:0007669"/>
    <property type="project" value="TreeGrafter"/>
</dbReference>
<dbReference type="FunFam" id="1.10.10.10:FF:000007">
    <property type="entry name" value="Ferric uptake regulation protein"/>
    <property type="match status" value="1"/>
</dbReference>
<dbReference type="NCBIfam" id="NF045678">
    <property type="entry name" value="TransRegIrrA"/>
    <property type="match status" value="1"/>
</dbReference>
<keyword evidence="9 11" id="KW-0238">DNA-binding</keyword>
<keyword evidence="10 11" id="KW-0804">Transcription</keyword>
<dbReference type="OrthoDB" id="9800477at2"/>
<dbReference type="PANTHER" id="PTHR33202">
    <property type="entry name" value="ZINC UPTAKE REGULATION PROTEIN"/>
    <property type="match status" value="1"/>
</dbReference>
<feature type="region of interest" description="Disordered" evidence="12">
    <location>
        <begin position="1"/>
        <end position="23"/>
    </location>
</feature>
<dbReference type="EMBL" id="VEWJ01000003">
    <property type="protein sequence ID" value="TPF76223.1"/>
    <property type="molecule type" value="Genomic_DNA"/>
</dbReference>
<comment type="subcellular location">
    <subcellularLocation>
        <location evidence="1 11">Cytoplasm</location>
    </subcellularLocation>
</comment>
<evidence type="ECO:0000256" key="9">
    <source>
        <dbReference type="ARBA" id="ARBA00023125"/>
    </source>
</evidence>
<evidence type="ECO:0000256" key="2">
    <source>
        <dbReference type="ARBA" id="ARBA00007957"/>
    </source>
</evidence>
<keyword evidence="14" id="KW-1185">Reference proteome</keyword>
<dbReference type="RefSeq" id="WP_140904273.1">
    <property type="nucleotide sequence ID" value="NZ_JBHTMD010000007.1"/>
</dbReference>
<evidence type="ECO:0000256" key="1">
    <source>
        <dbReference type="ARBA" id="ARBA00004496"/>
    </source>
</evidence>
<dbReference type="Pfam" id="PF01475">
    <property type="entry name" value="FUR"/>
    <property type="match status" value="1"/>
</dbReference>
<evidence type="ECO:0000256" key="12">
    <source>
        <dbReference type="SAM" id="MobiDB-lite"/>
    </source>
</evidence>
<dbReference type="GO" id="GO:0045892">
    <property type="term" value="P:negative regulation of DNA-templated transcription"/>
    <property type="evidence" value="ECO:0007669"/>
    <property type="project" value="TreeGrafter"/>
</dbReference>
<protein>
    <recommendedName>
        <fullName evidence="3 11">Ferric uptake regulation protein</fullName>
    </recommendedName>
</protein>
<dbReference type="InterPro" id="IPR036390">
    <property type="entry name" value="WH_DNA-bd_sf"/>
</dbReference>
<keyword evidence="8 11" id="KW-0805">Transcription regulation</keyword>
<evidence type="ECO:0000256" key="7">
    <source>
        <dbReference type="ARBA" id="ARBA00022833"/>
    </source>
</evidence>
<comment type="subunit">
    <text evidence="11">Homodimer.</text>
</comment>
<evidence type="ECO:0000256" key="6">
    <source>
        <dbReference type="ARBA" id="ARBA00022723"/>
    </source>
</evidence>
<feature type="compositionally biased region" description="Low complexity" evidence="12">
    <location>
        <begin position="8"/>
        <end position="23"/>
    </location>
</feature>
<proteinExistence type="inferred from homology"/>
<evidence type="ECO:0000256" key="3">
    <source>
        <dbReference type="ARBA" id="ARBA00020910"/>
    </source>
</evidence>
<gene>
    <name evidence="11" type="primary">fur</name>
    <name evidence="13" type="ORF">FHY56_06085</name>
</gene>
<reference evidence="13 14" key="1">
    <citation type="journal article" date="2003" name="Int. J. Syst. Evol. Microbiol.">
        <title>Towards a standardized format for the description of a novel species (of an established genus): Ochrobactrum gallinifaecis sp. nov.</title>
        <authorList>
            <person name="Kampfer P."/>
            <person name="Buczolits S."/>
            <person name="Albrecht A."/>
            <person name="Busse H.J."/>
            <person name="Stackebrandt E."/>
        </authorList>
    </citation>
    <scope>NUCLEOTIDE SEQUENCE [LARGE SCALE GENOMIC DNA]</scope>
    <source>
        <strain evidence="13 14">ISO 196</strain>
    </source>
</reference>
<dbReference type="InterPro" id="IPR002481">
    <property type="entry name" value="FUR"/>
</dbReference>
<evidence type="ECO:0000256" key="10">
    <source>
        <dbReference type="ARBA" id="ARBA00023163"/>
    </source>
</evidence>
<evidence type="ECO:0000256" key="8">
    <source>
        <dbReference type="ARBA" id="ARBA00023015"/>
    </source>
</evidence>
<sequence>MLFNPDAGPKASPLLSKSSPNSGKQKALAVRAILRRVGLRPTRQRIALGSLLFTEKHRHVTPDMLNEEALLQGVKLSVATVYNTLNQFADAGLIRKISIHGERTYFDTDTGDHAHFYISDQEQIIDIAPGDIGVGPLPAPPKGYKISKVDILIHLVADTQPS</sequence>
<dbReference type="AlphaFoldDB" id="A0A502BT95"/>
<keyword evidence="5 11" id="KW-0678">Repressor</keyword>
<dbReference type="GO" id="GO:0008270">
    <property type="term" value="F:zinc ion binding"/>
    <property type="evidence" value="ECO:0007669"/>
    <property type="project" value="TreeGrafter"/>
</dbReference>
<evidence type="ECO:0000256" key="5">
    <source>
        <dbReference type="ARBA" id="ARBA00022491"/>
    </source>
</evidence>
<organism evidence="13 14">
    <name type="scientific">Brucella gallinifaecis</name>
    <dbReference type="NCBI Taxonomy" id="215590"/>
    <lineage>
        <taxon>Bacteria</taxon>
        <taxon>Pseudomonadati</taxon>
        <taxon>Pseudomonadota</taxon>
        <taxon>Alphaproteobacteria</taxon>
        <taxon>Hyphomicrobiales</taxon>
        <taxon>Brucellaceae</taxon>
        <taxon>Brucella/Ochrobactrum group</taxon>
        <taxon>Brucella</taxon>
    </lineage>
</organism>
<comment type="similarity">
    <text evidence="2 11">Belongs to the Fur family.</text>
</comment>
<name>A0A502BT95_9HYPH</name>
<dbReference type="GO" id="GO:0000976">
    <property type="term" value="F:transcription cis-regulatory region binding"/>
    <property type="evidence" value="ECO:0007669"/>
    <property type="project" value="TreeGrafter"/>
</dbReference>
<keyword evidence="4 11" id="KW-0963">Cytoplasm</keyword>
<dbReference type="GO" id="GO:0005737">
    <property type="term" value="C:cytoplasm"/>
    <property type="evidence" value="ECO:0007669"/>
    <property type="project" value="UniProtKB-SubCell"/>
</dbReference>
<dbReference type="Gene3D" id="1.10.10.10">
    <property type="entry name" value="Winged helix-like DNA-binding domain superfamily/Winged helix DNA-binding domain"/>
    <property type="match status" value="1"/>
</dbReference>
<evidence type="ECO:0000256" key="4">
    <source>
        <dbReference type="ARBA" id="ARBA00022490"/>
    </source>
</evidence>
<dbReference type="CDD" id="cd07153">
    <property type="entry name" value="Fur_like"/>
    <property type="match status" value="1"/>
</dbReference>
<dbReference type="GO" id="GO:0003700">
    <property type="term" value="F:DNA-binding transcription factor activity"/>
    <property type="evidence" value="ECO:0007669"/>
    <property type="project" value="UniProtKB-UniRule"/>
</dbReference>
<evidence type="ECO:0000313" key="14">
    <source>
        <dbReference type="Proteomes" id="UP000315388"/>
    </source>
</evidence>
<keyword evidence="11" id="KW-0408">Iron</keyword>
<dbReference type="SUPFAM" id="SSF46785">
    <property type="entry name" value="Winged helix' DNA-binding domain"/>
    <property type="match status" value="1"/>
</dbReference>
<dbReference type="PANTHER" id="PTHR33202:SF7">
    <property type="entry name" value="FERRIC UPTAKE REGULATION PROTEIN"/>
    <property type="match status" value="1"/>
</dbReference>